<evidence type="ECO:0000313" key="3">
    <source>
        <dbReference type="Proteomes" id="UP000565441"/>
    </source>
</evidence>
<name>A0A8H5M0D2_9AGAR</name>
<keyword evidence="3" id="KW-1185">Reference proteome</keyword>
<gene>
    <name evidence="2" type="ORF">D9615_008481</name>
</gene>
<evidence type="ECO:0008006" key="4">
    <source>
        <dbReference type="Google" id="ProtNLM"/>
    </source>
</evidence>
<protein>
    <recommendedName>
        <fullName evidence="4">Gag-pol polyprotein</fullName>
    </recommendedName>
</protein>
<dbReference type="AlphaFoldDB" id="A0A8H5M0D2"/>
<evidence type="ECO:0000313" key="2">
    <source>
        <dbReference type="EMBL" id="KAF5376208.1"/>
    </source>
</evidence>
<proteinExistence type="predicted"/>
<comment type="caution">
    <text evidence="2">The sequence shown here is derived from an EMBL/GenBank/DDBJ whole genome shotgun (WGS) entry which is preliminary data.</text>
</comment>
<dbReference type="EMBL" id="JAACJP010000029">
    <property type="protein sequence ID" value="KAF5376208.1"/>
    <property type="molecule type" value="Genomic_DNA"/>
</dbReference>
<feature type="compositionally biased region" description="Polar residues" evidence="1">
    <location>
        <begin position="34"/>
        <end position="53"/>
    </location>
</feature>
<reference evidence="2 3" key="1">
    <citation type="journal article" date="2020" name="ISME J.">
        <title>Uncovering the hidden diversity of litter-decomposition mechanisms in mushroom-forming fungi.</title>
        <authorList>
            <person name="Floudas D."/>
            <person name="Bentzer J."/>
            <person name="Ahren D."/>
            <person name="Johansson T."/>
            <person name="Persson P."/>
            <person name="Tunlid A."/>
        </authorList>
    </citation>
    <scope>NUCLEOTIDE SEQUENCE [LARGE SCALE GENOMIC DNA]</scope>
    <source>
        <strain evidence="2 3">CBS 661.87</strain>
    </source>
</reference>
<organism evidence="2 3">
    <name type="scientific">Tricholomella constricta</name>
    <dbReference type="NCBI Taxonomy" id="117010"/>
    <lineage>
        <taxon>Eukaryota</taxon>
        <taxon>Fungi</taxon>
        <taxon>Dikarya</taxon>
        <taxon>Basidiomycota</taxon>
        <taxon>Agaricomycotina</taxon>
        <taxon>Agaricomycetes</taxon>
        <taxon>Agaricomycetidae</taxon>
        <taxon>Agaricales</taxon>
        <taxon>Tricholomatineae</taxon>
        <taxon>Lyophyllaceae</taxon>
        <taxon>Tricholomella</taxon>
    </lineage>
</organism>
<dbReference type="Proteomes" id="UP000565441">
    <property type="component" value="Unassembled WGS sequence"/>
</dbReference>
<sequence>MDGAYNWWKALDQDMGRIGYRRSRADPSVRSRSRQGGITIMSTYTDDTSGMSSTPEEAIRAVAELGEKYGIKDLGDIKLVLGICITRDREQRMLTMDQEEYIK</sequence>
<accession>A0A8H5M0D2</accession>
<feature type="region of interest" description="Disordered" evidence="1">
    <location>
        <begin position="22"/>
        <end position="53"/>
    </location>
</feature>
<evidence type="ECO:0000256" key="1">
    <source>
        <dbReference type="SAM" id="MobiDB-lite"/>
    </source>
</evidence>
<dbReference type="OrthoDB" id="3021328at2759"/>